<name>A0A841C3H1_9ACTN</name>
<gene>
    <name evidence="1" type="ORF">F4553_007036</name>
</gene>
<dbReference type="EMBL" id="JACHMN010000003">
    <property type="protein sequence ID" value="MBB5873602.1"/>
    <property type="molecule type" value="Genomic_DNA"/>
</dbReference>
<organism evidence="1 2">
    <name type="scientific">Allocatelliglobosispora scoriae</name>
    <dbReference type="NCBI Taxonomy" id="643052"/>
    <lineage>
        <taxon>Bacteria</taxon>
        <taxon>Bacillati</taxon>
        <taxon>Actinomycetota</taxon>
        <taxon>Actinomycetes</taxon>
        <taxon>Micromonosporales</taxon>
        <taxon>Micromonosporaceae</taxon>
        <taxon>Allocatelliglobosispora</taxon>
    </lineage>
</organism>
<evidence type="ECO:0000313" key="2">
    <source>
        <dbReference type="Proteomes" id="UP000587527"/>
    </source>
</evidence>
<proteinExistence type="predicted"/>
<dbReference type="Proteomes" id="UP000587527">
    <property type="component" value="Unassembled WGS sequence"/>
</dbReference>
<reference evidence="1 2" key="1">
    <citation type="submission" date="2020-08" db="EMBL/GenBank/DDBJ databases">
        <title>Sequencing the genomes of 1000 actinobacteria strains.</title>
        <authorList>
            <person name="Klenk H.-P."/>
        </authorList>
    </citation>
    <scope>NUCLEOTIDE SEQUENCE [LARGE SCALE GENOMIC DNA]</scope>
    <source>
        <strain evidence="1 2">DSM 45362</strain>
    </source>
</reference>
<comment type="caution">
    <text evidence="1">The sequence shown here is derived from an EMBL/GenBank/DDBJ whole genome shotgun (WGS) entry which is preliminary data.</text>
</comment>
<keyword evidence="2" id="KW-1185">Reference proteome</keyword>
<accession>A0A841C3H1</accession>
<dbReference type="AlphaFoldDB" id="A0A841C3H1"/>
<protein>
    <submittedName>
        <fullName evidence="1">Uncharacterized protein</fullName>
    </submittedName>
</protein>
<dbReference type="RefSeq" id="WP_184845022.1">
    <property type="nucleotide sequence ID" value="NZ_JACHMN010000003.1"/>
</dbReference>
<evidence type="ECO:0000313" key="1">
    <source>
        <dbReference type="EMBL" id="MBB5873602.1"/>
    </source>
</evidence>
<sequence>MSGQIDISAHHDRCRTGGEGCASVENTQEELAVCAVTSGEWHIGQ</sequence>